<keyword evidence="3" id="KW-0677">Repeat</keyword>
<dbReference type="SMART" id="SM00066">
    <property type="entry name" value="GAL4"/>
    <property type="match status" value="1"/>
</dbReference>
<dbReference type="CDD" id="cd12148">
    <property type="entry name" value="fungal_TF_MHR"/>
    <property type="match status" value="1"/>
</dbReference>
<evidence type="ECO:0000256" key="8">
    <source>
        <dbReference type="SAM" id="MobiDB-lite"/>
    </source>
</evidence>
<reference evidence="11 12" key="1">
    <citation type="submission" date="2024-06" db="EMBL/GenBank/DDBJ databases">
        <title>Complete genome of Phlyctema vagabunda strain 19-DSS-EL-015.</title>
        <authorList>
            <person name="Fiorenzani C."/>
        </authorList>
    </citation>
    <scope>NUCLEOTIDE SEQUENCE [LARGE SCALE GENOMIC DNA]</scope>
    <source>
        <strain evidence="11 12">19-DSS-EL-015</strain>
    </source>
</reference>
<keyword evidence="12" id="KW-1185">Reference proteome</keyword>
<dbReference type="Pfam" id="PF00172">
    <property type="entry name" value="Zn_clus"/>
    <property type="match status" value="1"/>
</dbReference>
<dbReference type="InterPro" id="IPR001138">
    <property type="entry name" value="Zn2Cys6_DnaBD"/>
</dbReference>
<gene>
    <name evidence="11" type="ORF">PVAG01_07329</name>
</gene>
<dbReference type="PROSITE" id="PS00463">
    <property type="entry name" value="ZN2_CY6_FUNGAL_1"/>
    <property type="match status" value="1"/>
</dbReference>
<comment type="subcellular location">
    <subcellularLocation>
        <location evidence="1">Nucleus</location>
    </subcellularLocation>
</comment>
<dbReference type="Pfam" id="PF04082">
    <property type="entry name" value="Fungal_trans"/>
    <property type="match status" value="1"/>
</dbReference>
<protein>
    <submittedName>
        <fullName evidence="11">Transcription factor</fullName>
    </submittedName>
</protein>
<comment type="caution">
    <text evidence="11">The sequence shown here is derived from an EMBL/GenBank/DDBJ whole genome shotgun (WGS) entry which is preliminary data.</text>
</comment>
<dbReference type="Gene3D" id="4.10.240.10">
    <property type="entry name" value="Zn(2)-C6 fungal-type DNA-binding domain"/>
    <property type="match status" value="1"/>
</dbReference>
<dbReference type="PROSITE" id="PS50157">
    <property type="entry name" value="ZINC_FINGER_C2H2_2"/>
    <property type="match status" value="2"/>
</dbReference>
<dbReference type="InterPro" id="IPR013087">
    <property type="entry name" value="Znf_C2H2_type"/>
</dbReference>
<dbReference type="SUPFAM" id="SSF57701">
    <property type="entry name" value="Zn2/Cys6 DNA-binding domain"/>
    <property type="match status" value="1"/>
</dbReference>
<dbReference type="InterPro" id="IPR036236">
    <property type="entry name" value="Znf_C2H2_sf"/>
</dbReference>
<dbReference type="InterPro" id="IPR007219">
    <property type="entry name" value="XnlR_reg_dom"/>
</dbReference>
<keyword evidence="2" id="KW-0479">Metal-binding</keyword>
<evidence type="ECO:0000256" key="5">
    <source>
        <dbReference type="ARBA" id="ARBA00022833"/>
    </source>
</evidence>
<evidence type="ECO:0000256" key="7">
    <source>
        <dbReference type="PROSITE-ProRule" id="PRU00042"/>
    </source>
</evidence>
<keyword evidence="6" id="KW-0539">Nucleus</keyword>
<evidence type="ECO:0000256" key="2">
    <source>
        <dbReference type="ARBA" id="ARBA00022723"/>
    </source>
</evidence>
<dbReference type="PANTHER" id="PTHR40626">
    <property type="entry name" value="MIP31509P"/>
    <property type="match status" value="1"/>
</dbReference>
<dbReference type="PANTHER" id="PTHR40626:SF11">
    <property type="entry name" value="ZINC FINGER PROTEIN YPR022C"/>
    <property type="match status" value="1"/>
</dbReference>
<dbReference type="InterPro" id="IPR051059">
    <property type="entry name" value="VerF-like"/>
</dbReference>
<name>A0ABR4PC88_9HELO</name>
<evidence type="ECO:0000256" key="6">
    <source>
        <dbReference type="ARBA" id="ARBA00023242"/>
    </source>
</evidence>
<proteinExistence type="predicted"/>
<evidence type="ECO:0000256" key="3">
    <source>
        <dbReference type="ARBA" id="ARBA00022737"/>
    </source>
</evidence>
<evidence type="ECO:0000256" key="4">
    <source>
        <dbReference type="ARBA" id="ARBA00022771"/>
    </source>
</evidence>
<evidence type="ECO:0000259" key="9">
    <source>
        <dbReference type="PROSITE" id="PS50048"/>
    </source>
</evidence>
<dbReference type="CDD" id="cd00067">
    <property type="entry name" value="GAL4"/>
    <property type="match status" value="1"/>
</dbReference>
<feature type="domain" description="C2H2-type" evidence="10">
    <location>
        <begin position="7"/>
        <end position="34"/>
    </location>
</feature>
<dbReference type="SUPFAM" id="SSF57667">
    <property type="entry name" value="beta-beta-alpha zinc fingers"/>
    <property type="match status" value="1"/>
</dbReference>
<dbReference type="PROSITE" id="PS50048">
    <property type="entry name" value="ZN2_CY6_FUNGAL_2"/>
    <property type="match status" value="1"/>
</dbReference>
<evidence type="ECO:0000259" key="10">
    <source>
        <dbReference type="PROSITE" id="PS50157"/>
    </source>
</evidence>
<dbReference type="EMBL" id="JBFCZG010000006">
    <property type="protein sequence ID" value="KAL3420884.1"/>
    <property type="molecule type" value="Genomic_DNA"/>
</dbReference>
<sequence>MEAQSLSECNQCGKKFQRKAHLLRHQQQHSGDRPYSCKFCSKTFKRSDVLRDHFSRCDRRGTSAIPSSLERGRKRHACDECSRLKVKCDNETPCRKCREFGRTCVKNRPPNDAPAASSPDAEVGTPDVTTSPDTTGSARNSIGFLLNCPKDTDFMVRFPKSTTMSPNTKVANFTNLISGGNGYNAAANGLSVSLSHNYEYFANVGGGNNIDTLLSNLEFESFERRQAANWSGIQMPGILWPGADAMYMDRSVLEQRSLEIRQNLYRAAAQEFGPPSLSKELVDAIELLTADNIAAFIKLYFRHWHKHGPIVHEPSFNPCIAAIPLVLALMALGAMYSKDPIEVSKIKLLLDVIESFIYSLPGLSEEYDSPGRIYSKPTERATPEWKQYQLEEMQGAYLMIVLQYWTGSETARKRVRQSRFTRIVEIYRYLGMNKVQHPLEFKIVDEQSFKTWIQKEAYIRTATIAMMLDNAFGIFNNITPRLQVKHPGILPCFGHISILTTSLLISGQKSTSLFQARIDFFN</sequence>
<dbReference type="SMART" id="SM00355">
    <property type="entry name" value="ZnF_C2H2"/>
    <property type="match status" value="2"/>
</dbReference>
<dbReference type="PROSITE" id="PS00028">
    <property type="entry name" value="ZINC_FINGER_C2H2_1"/>
    <property type="match status" value="1"/>
</dbReference>
<evidence type="ECO:0000313" key="12">
    <source>
        <dbReference type="Proteomes" id="UP001629113"/>
    </source>
</evidence>
<feature type="region of interest" description="Disordered" evidence="8">
    <location>
        <begin position="108"/>
        <end position="138"/>
    </location>
</feature>
<keyword evidence="4 7" id="KW-0863">Zinc-finger</keyword>
<feature type="domain" description="C2H2-type" evidence="10">
    <location>
        <begin position="35"/>
        <end position="53"/>
    </location>
</feature>
<feature type="domain" description="Zn(2)-C6 fungal-type" evidence="9">
    <location>
        <begin position="77"/>
        <end position="106"/>
    </location>
</feature>
<feature type="compositionally biased region" description="Polar residues" evidence="8">
    <location>
        <begin position="127"/>
        <end position="138"/>
    </location>
</feature>
<keyword evidence="5" id="KW-0862">Zinc</keyword>
<dbReference type="Proteomes" id="UP001629113">
    <property type="component" value="Unassembled WGS sequence"/>
</dbReference>
<accession>A0ABR4PC88</accession>
<dbReference type="Gene3D" id="3.30.160.60">
    <property type="entry name" value="Classic Zinc Finger"/>
    <property type="match status" value="2"/>
</dbReference>
<evidence type="ECO:0000313" key="11">
    <source>
        <dbReference type="EMBL" id="KAL3420884.1"/>
    </source>
</evidence>
<evidence type="ECO:0000256" key="1">
    <source>
        <dbReference type="ARBA" id="ARBA00004123"/>
    </source>
</evidence>
<dbReference type="InterPro" id="IPR036864">
    <property type="entry name" value="Zn2-C6_fun-type_DNA-bd_sf"/>
</dbReference>
<organism evidence="11 12">
    <name type="scientific">Phlyctema vagabunda</name>
    <dbReference type="NCBI Taxonomy" id="108571"/>
    <lineage>
        <taxon>Eukaryota</taxon>
        <taxon>Fungi</taxon>
        <taxon>Dikarya</taxon>
        <taxon>Ascomycota</taxon>
        <taxon>Pezizomycotina</taxon>
        <taxon>Leotiomycetes</taxon>
        <taxon>Helotiales</taxon>
        <taxon>Dermateaceae</taxon>
        <taxon>Phlyctema</taxon>
    </lineage>
</organism>